<evidence type="ECO:0000313" key="4">
    <source>
        <dbReference type="Proteomes" id="UP000265020"/>
    </source>
</evidence>
<dbReference type="SMART" id="SM00034">
    <property type="entry name" value="CLECT"/>
    <property type="match status" value="1"/>
</dbReference>
<dbReference type="Gene3D" id="3.10.100.10">
    <property type="entry name" value="Mannose-Binding Protein A, subunit A"/>
    <property type="match status" value="1"/>
</dbReference>
<accession>A0A3Q2CJR2</accession>
<dbReference type="GO" id="GO:0005886">
    <property type="term" value="C:plasma membrane"/>
    <property type="evidence" value="ECO:0007669"/>
    <property type="project" value="UniProtKB-SubCell"/>
</dbReference>
<dbReference type="SUPFAM" id="SSF56436">
    <property type="entry name" value="C-type lectin-like"/>
    <property type="match status" value="1"/>
</dbReference>
<evidence type="ECO:0000256" key="1">
    <source>
        <dbReference type="ARBA" id="ARBA00004401"/>
    </source>
</evidence>
<dbReference type="OMA" id="ENETWKS"/>
<organism evidence="3 4">
    <name type="scientific">Cyprinodon variegatus</name>
    <name type="common">Sheepshead minnow</name>
    <dbReference type="NCBI Taxonomy" id="28743"/>
    <lineage>
        <taxon>Eukaryota</taxon>
        <taxon>Metazoa</taxon>
        <taxon>Chordata</taxon>
        <taxon>Craniata</taxon>
        <taxon>Vertebrata</taxon>
        <taxon>Euteleostomi</taxon>
        <taxon>Actinopterygii</taxon>
        <taxon>Neopterygii</taxon>
        <taxon>Teleostei</taxon>
        <taxon>Neoteleostei</taxon>
        <taxon>Acanthomorphata</taxon>
        <taxon>Ovalentaria</taxon>
        <taxon>Atherinomorphae</taxon>
        <taxon>Cyprinodontiformes</taxon>
        <taxon>Cyprinodontidae</taxon>
        <taxon>Cyprinodon</taxon>
    </lineage>
</organism>
<dbReference type="InterPro" id="IPR016187">
    <property type="entry name" value="CTDL_fold"/>
</dbReference>
<evidence type="ECO:0000313" key="3">
    <source>
        <dbReference type="Ensembl" id="ENSCVAP00000005498.1"/>
    </source>
</evidence>
<dbReference type="PROSITE" id="PS50041">
    <property type="entry name" value="C_TYPE_LECTIN_2"/>
    <property type="match status" value="1"/>
</dbReference>
<dbReference type="Ensembl" id="ENSCVAT00000006583.1">
    <property type="protein sequence ID" value="ENSCVAP00000005498.1"/>
    <property type="gene ID" value="ENSCVAG00000006883.1"/>
</dbReference>
<protein>
    <recommendedName>
        <fullName evidence="2">C-type lectin domain-containing protein</fullName>
    </recommendedName>
</protein>
<dbReference type="AlphaFoldDB" id="A0A3Q2CJR2"/>
<dbReference type="InterPro" id="IPR050828">
    <property type="entry name" value="C-type_lectin/matrix_domain"/>
</dbReference>
<proteinExistence type="predicted"/>
<sequence length="157" mass="18032">RGRTILHLMHQQKLCYFIFFFTGLLQVSLAANRLRWFLNDTETSWEEARNICLGKGGSLLSLYDEEDADVIQSFTKPTGIWLGLRRNDSYVPTWSNGEKVIFNESTTDLKGEEQLCEAIENETWKSFNCSEEKAFMCQHGKPECNQLNKPGRLALAC</sequence>
<dbReference type="InterPro" id="IPR001304">
    <property type="entry name" value="C-type_lectin-like"/>
</dbReference>
<dbReference type="Proteomes" id="UP000265020">
    <property type="component" value="Unassembled WGS sequence"/>
</dbReference>
<evidence type="ECO:0000259" key="2">
    <source>
        <dbReference type="PROSITE" id="PS50041"/>
    </source>
</evidence>
<reference evidence="3" key="2">
    <citation type="submission" date="2025-09" db="UniProtKB">
        <authorList>
            <consortium name="Ensembl"/>
        </authorList>
    </citation>
    <scope>IDENTIFICATION</scope>
</reference>
<name>A0A3Q2CJR2_CYPVA</name>
<dbReference type="PANTHER" id="PTHR45710:SF26">
    <property type="entry name" value="RH26557P"/>
    <property type="match status" value="1"/>
</dbReference>
<dbReference type="GeneTree" id="ENSGT00940000168532"/>
<comment type="subcellular location">
    <subcellularLocation>
        <location evidence="1">Cell membrane</location>
        <topology evidence="1">Single-pass type II membrane protein</topology>
    </subcellularLocation>
</comment>
<dbReference type="STRING" id="28743.ENSCVAP00000005498"/>
<dbReference type="CDD" id="cd00037">
    <property type="entry name" value="CLECT"/>
    <property type="match status" value="1"/>
</dbReference>
<feature type="domain" description="C-type lectin" evidence="2">
    <location>
        <begin position="36"/>
        <end position="138"/>
    </location>
</feature>
<reference evidence="3" key="1">
    <citation type="submission" date="2025-08" db="UniProtKB">
        <authorList>
            <consortium name="Ensembl"/>
        </authorList>
    </citation>
    <scope>IDENTIFICATION</scope>
</reference>
<dbReference type="Pfam" id="PF00059">
    <property type="entry name" value="Lectin_C"/>
    <property type="match status" value="1"/>
</dbReference>
<dbReference type="InterPro" id="IPR016186">
    <property type="entry name" value="C-type_lectin-like/link_sf"/>
</dbReference>
<keyword evidence="4" id="KW-1185">Reference proteome</keyword>
<dbReference type="PANTHER" id="PTHR45710">
    <property type="entry name" value="C-TYPE LECTIN DOMAIN-CONTAINING PROTEIN 180"/>
    <property type="match status" value="1"/>
</dbReference>